<comment type="caution">
    <text evidence="1">The sequence shown here is derived from an EMBL/GenBank/DDBJ whole genome shotgun (WGS) entry which is preliminary data.</text>
</comment>
<reference evidence="1 2" key="1">
    <citation type="submission" date="2013-12" db="EMBL/GenBank/DDBJ databases">
        <authorList>
            <person name="Brown-Elliot B."/>
            <person name="Wallace R."/>
            <person name="Lenaerts A."/>
            <person name="Ordway D."/>
            <person name="DeGroote M.A."/>
            <person name="Parker T."/>
            <person name="Sizemore C."/>
            <person name="Tallon L.J."/>
            <person name="Sadzewicz L.K."/>
            <person name="Sengamalay N."/>
            <person name="Fraser C.M."/>
            <person name="Hine E."/>
            <person name="Shefchek K.A."/>
            <person name="Das S.P."/>
            <person name="Tettelin H."/>
        </authorList>
    </citation>
    <scope>NUCLEOTIDE SEQUENCE [LARGE SCALE GENOMIC DNA]</scope>
    <source>
        <strain evidence="1 2">662</strain>
    </source>
</reference>
<proteinExistence type="predicted"/>
<sequence length="48" mass="5350">MGSQHPPRLLDREHGDGTAVYRRLILGTVLFGTKADKVRTDPGKEACW</sequence>
<dbReference type="Proteomes" id="UP000020561">
    <property type="component" value="Unassembled WGS sequence"/>
</dbReference>
<dbReference type="AlphaFoldDB" id="X7Z264"/>
<evidence type="ECO:0000313" key="2">
    <source>
        <dbReference type="Proteomes" id="UP000020561"/>
    </source>
</evidence>
<organism evidence="1 2">
    <name type="scientific">Mycobacterium kansasii 662</name>
    <dbReference type="NCBI Taxonomy" id="1299326"/>
    <lineage>
        <taxon>Bacteria</taxon>
        <taxon>Bacillati</taxon>
        <taxon>Actinomycetota</taxon>
        <taxon>Actinomycetes</taxon>
        <taxon>Mycobacteriales</taxon>
        <taxon>Mycobacteriaceae</taxon>
        <taxon>Mycobacterium</taxon>
    </lineage>
</organism>
<protein>
    <submittedName>
        <fullName evidence="1">Uncharacterized protein</fullName>
    </submittedName>
</protein>
<dbReference type="EMBL" id="JAOA01000008">
    <property type="protein sequence ID" value="EUA13429.1"/>
    <property type="molecule type" value="Genomic_DNA"/>
</dbReference>
<name>X7Z264_MYCKA</name>
<gene>
    <name evidence="1" type="ORF">I545_4870</name>
</gene>
<evidence type="ECO:0000313" key="1">
    <source>
        <dbReference type="EMBL" id="EUA13429.1"/>
    </source>
</evidence>
<accession>X7Z264</accession>